<dbReference type="FunCoup" id="U5DMI2">
    <property type="interactions" value="31"/>
</dbReference>
<dbReference type="PROSITE" id="PS51186">
    <property type="entry name" value="GNAT"/>
    <property type="match status" value="1"/>
</dbReference>
<dbReference type="Pfam" id="PF13302">
    <property type="entry name" value="Acetyltransf_3"/>
    <property type="match status" value="1"/>
</dbReference>
<dbReference type="InterPro" id="IPR016181">
    <property type="entry name" value="Acyl_CoA_acyltransferase"/>
</dbReference>
<dbReference type="InterPro" id="IPR000182">
    <property type="entry name" value="GNAT_dom"/>
</dbReference>
<dbReference type="eggNOG" id="COG1670">
    <property type="taxonomic scope" value="Bacteria"/>
</dbReference>
<feature type="domain" description="N-acetyltransferase" evidence="1">
    <location>
        <begin position="14"/>
        <end position="181"/>
    </location>
</feature>
<dbReference type="Proteomes" id="UP000016960">
    <property type="component" value="Unassembled WGS sequence"/>
</dbReference>
<reference evidence="2 3" key="1">
    <citation type="submission" date="2013-05" db="EMBL/GenBank/DDBJ databases">
        <title>Draft genome sequence of Rubidibacter lacunae KORDI 51-2.</title>
        <authorList>
            <person name="Choi D.H."/>
            <person name="Noh J.H."/>
            <person name="Kwon K.-K."/>
            <person name="Lee J.-H."/>
            <person name="Ryu J.-Y."/>
        </authorList>
    </citation>
    <scope>NUCLEOTIDE SEQUENCE [LARGE SCALE GENOMIC DNA]</scope>
    <source>
        <strain evidence="2 3">KORDI 51-2</strain>
    </source>
</reference>
<keyword evidence="2" id="KW-0689">Ribosomal protein</keyword>
<dbReference type="PATRIC" id="fig|582515.4.peg.1572"/>
<keyword evidence="3" id="KW-1185">Reference proteome</keyword>
<name>U5DMI2_9CHRO</name>
<sequence>MKKVTAFQPETPRLTMRQWQESDLPHFAAMNADSRVMEYFPAPLSTEESNALAKRCRERIQNCGWGLWAVELKSTAEFIGFVGLSHAPDVLSFAPCIEIGWRLNYSAWGHGYATEAARAALRVGFEELNLSTIVSFTAIGNRRSRAVMERLGMTRSSTFLHPKVSPSSGLQLHVLYRIAREVGSDTQDSQ</sequence>
<dbReference type="PANTHER" id="PTHR43792:SF1">
    <property type="entry name" value="N-ACETYLTRANSFERASE DOMAIN-CONTAINING PROTEIN"/>
    <property type="match status" value="1"/>
</dbReference>
<dbReference type="Gene3D" id="3.40.630.30">
    <property type="match status" value="1"/>
</dbReference>
<evidence type="ECO:0000313" key="2">
    <source>
        <dbReference type="EMBL" id="ERN42067.1"/>
    </source>
</evidence>
<comment type="caution">
    <text evidence="2">The sequence shown here is derived from an EMBL/GenBank/DDBJ whole genome shotgun (WGS) entry which is preliminary data.</text>
</comment>
<proteinExistence type="predicted"/>
<dbReference type="InterPro" id="IPR051531">
    <property type="entry name" value="N-acetyltransferase"/>
</dbReference>
<dbReference type="RefSeq" id="WP_022605988.1">
    <property type="nucleotide sequence ID" value="NZ_ASSJ01000035.1"/>
</dbReference>
<gene>
    <name evidence="2" type="ORF">KR51_00014030</name>
</gene>
<dbReference type="STRING" id="582515.KR51_00014030"/>
<organism evidence="2 3">
    <name type="scientific">Rubidibacter lacunae KORDI 51-2</name>
    <dbReference type="NCBI Taxonomy" id="582515"/>
    <lineage>
        <taxon>Bacteria</taxon>
        <taxon>Bacillati</taxon>
        <taxon>Cyanobacteriota</taxon>
        <taxon>Cyanophyceae</taxon>
        <taxon>Oscillatoriophycideae</taxon>
        <taxon>Chroococcales</taxon>
        <taxon>Aphanothecaceae</taxon>
        <taxon>Rubidibacter</taxon>
    </lineage>
</organism>
<keyword evidence="2" id="KW-0808">Transferase</keyword>
<dbReference type="SUPFAM" id="SSF55729">
    <property type="entry name" value="Acyl-CoA N-acyltransferases (Nat)"/>
    <property type="match status" value="1"/>
</dbReference>
<keyword evidence="2" id="KW-0687">Ribonucleoprotein</keyword>
<dbReference type="GO" id="GO:0016747">
    <property type="term" value="F:acyltransferase activity, transferring groups other than amino-acyl groups"/>
    <property type="evidence" value="ECO:0007669"/>
    <property type="project" value="InterPro"/>
</dbReference>
<accession>U5DMI2</accession>
<evidence type="ECO:0000259" key="1">
    <source>
        <dbReference type="PROSITE" id="PS51186"/>
    </source>
</evidence>
<dbReference type="PANTHER" id="PTHR43792">
    <property type="entry name" value="GNAT FAMILY, PUTATIVE (AFU_ORTHOLOGUE AFUA_3G00765)-RELATED-RELATED"/>
    <property type="match status" value="1"/>
</dbReference>
<dbReference type="OrthoDB" id="9785602at2"/>
<dbReference type="InParanoid" id="U5DMI2"/>
<protein>
    <submittedName>
        <fullName evidence="2">Acetyltransferase, including N-acetylase of ribosomal protein</fullName>
    </submittedName>
</protein>
<dbReference type="EMBL" id="ASSJ01000035">
    <property type="protein sequence ID" value="ERN42067.1"/>
    <property type="molecule type" value="Genomic_DNA"/>
</dbReference>
<dbReference type="AlphaFoldDB" id="U5DMI2"/>
<evidence type="ECO:0000313" key="3">
    <source>
        <dbReference type="Proteomes" id="UP000016960"/>
    </source>
</evidence>
<dbReference type="GO" id="GO:0005840">
    <property type="term" value="C:ribosome"/>
    <property type="evidence" value="ECO:0007669"/>
    <property type="project" value="UniProtKB-KW"/>
</dbReference>